<evidence type="ECO:0000313" key="2">
    <source>
        <dbReference type="EMBL" id="KAK4187961.1"/>
    </source>
</evidence>
<gene>
    <name evidence="2" type="ORF">QBC35DRAFT_215308</name>
</gene>
<dbReference type="AlphaFoldDB" id="A0AAN6WU04"/>
<reference evidence="2" key="1">
    <citation type="journal article" date="2023" name="Mol. Phylogenet. Evol.">
        <title>Genome-scale phylogeny and comparative genomics of the fungal order Sordariales.</title>
        <authorList>
            <person name="Hensen N."/>
            <person name="Bonometti L."/>
            <person name="Westerberg I."/>
            <person name="Brannstrom I.O."/>
            <person name="Guillou S."/>
            <person name="Cros-Aarteil S."/>
            <person name="Calhoun S."/>
            <person name="Haridas S."/>
            <person name="Kuo A."/>
            <person name="Mondo S."/>
            <person name="Pangilinan J."/>
            <person name="Riley R."/>
            <person name="LaButti K."/>
            <person name="Andreopoulos B."/>
            <person name="Lipzen A."/>
            <person name="Chen C."/>
            <person name="Yan M."/>
            <person name="Daum C."/>
            <person name="Ng V."/>
            <person name="Clum A."/>
            <person name="Steindorff A."/>
            <person name="Ohm R.A."/>
            <person name="Martin F."/>
            <person name="Silar P."/>
            <person name="Natvig D.O."/>
            <person name="Lalanne C."/>
            <person name="Gautier V."/>
            <person name="Ament-Velasquez S.L."/>
            <person name="Kruys A."/>
            <person name="Hutchinson M.I."/>
            <person name="Powell A.J."/>
            <person name="Barry K."/>
            <person name="Miller A.N."/>
            <person name="Grigoriev I.V."/>
            <person name="Debuchy R."/>
            <person name="Gladieux P."/>
            <person name="Hiltunen Thoren M."/>
            <person name="Johannesson H."/>
        </authorList>
    </citation>
    <scope>NUCLEOTIDE SEQUENCE</scope>
    <source>
        <strain evidence="2">PSN309</strain>
    </source>
</reference>
<keyword evidence="1" id="KW-0732">Signal</keyword>
<comment type="caution">
    <text evidence="2">The sequence shown here is derived from an EMBL/GenBank/DDBJ whole genome shotgun (WGS) entry which is preliminary data.</text>
</comment>
<sequence>MITAVELLLSGLFLIDTHPVIANCPASYVFIPIRRVMLRVVPRCAVAQSLLSILDLPFHPSLLCHQSIPALLTSPRHA</sequence>
<reference evidence="2" key="2">
    <citation type="submission" date="2023-05" db="EMBL/GenBank/DDBJ databases">
        <authorList>
            <consortium name="Lawrence Berkeley National Laboratory"/>
            <person name="Steindorff A."/>
            <person name="Hensen N."/>
            <person name="Bonometti L."/>
            <person name="Westerberg I."/>
            <person name="Brannstrom I.O."/>
            <person name="Guillou S."/>
            <person name="Cros-Aarteil S."/>
            <person name="Calhoun S."/>
            <person name="Haridas S."/>
            <person name="Kuo A."/>
            <person name="Mondo S."/>
            <person name="Pangilinan J."/>
            <person name="Riley R."/>
            <person name="Labutti K."/>
            <person name="Andreopoulos B."/>
            <person name="Lipzen A."/>
            <person name="Chen C."/>
            <person name="Yanf M."/>
            <person name="Daum C."/>
            <person name="Ng V."/>
            <person name="Clum A."/>
            <person name="Ohm R."/>
            <person name="Martin F."/>
            <person name="Silar P."/>
            <person name="Natvig D."/>
            <person name="Lalanne C."/>
            <person name="Gautier V."/>
            <person name="Ament-Velasquez S.L."/>
            <person name="Kruys A."/>
            <person name="Hutchinson M.I."/>
            <person name="Powell A.J."/>
            <person name="Barry K."/>
            <person name="Miller A.N."/>
            <person name="Grigoriev I.V."/>
            <person name="Debuchy R."/>
            <person name="Gladieux P."/>
            <person name="Thoren M.H."/>
            <person name="Johannesson H."/>
        </authorList>
    </citation>
    <scope>NUCLEOTIDE SEQUENCE</scope>
    <source>
        <strain evidence="2">PSN309</strain>
    </source>
</reference>
<name>A0AAN6WU04_9PEZI</name>
<protein>
    <recommendedName>
        <fullName evidence="4">Secreted protein</fullName>
    </recommendedName>
</protein>
<accession>A0AAN6WU04</accession>
<evidence type="ECO:0008006" key="4">
    <source>
        <dbReference type="Google" id="ProtNLM"/>
    </source>
</evidence>
<feature type="signal peptide" evidence="1">
    <location>
        <begin position="1"/>
        <end position="22"/>
    </location>
</feature>
<dbReference type="Proteomes" id="UP001302126">
    <property type="component" value="Unassembled WGS sequence"/>
</dbReference>
<evidence type="ECO:0000313" key="3">
    <source>
        <dbReference type="Proteomes" id="UP001302126"/>
    </source>
</evidence>
<evidence type="ECO:0000256" key="1">
    <source>
        <dbReference type="SAM" id="SignalP"/>
    </source>
</evidence>
<proteinExistence type="predicted"/>
<feature type="chain" id="PRO_5043051145" description="Secreted protein" evidence="1">
    <location>
        <begin position="23"/>
        <end position="78"/>
    </location>
</feature>
<organism evidence="2 3">
    <name type="scientific">Podospora australis</name>
    <dbReference type="NCBI Taxonomy" id="1536484"/>
    <lineage>
        <taxon>Eukaryota</taxon>
        <taxon>Fungi</taxon>
        <taxon>Dikarya</taxon>
        <taxon>Ascomycota</taxon>
        <taxon>Pezizomycotina</taxon>
        <taxon>Sordariomycetes</taxon>
        <taxon>Sordariomycetidae</taxon>
        <taxon>Sordariales</taxon>
        <taxon>Podosporaceae</taxon>
        <taxon>Podospora</taxon>
    </lineage>
</organism>
<keyword evidence="3" id="KW-1185">Reference proteome</keyword>
<dbReference type="EMBL" id="MU864394">
    <property type="protein sequence ID" value="KAK4187961.1"/>
    <property type="molecule type" value="Genomic_DNA"/>
</dbReference>